<keyword evidence="11" id="KW-1185">Reference proteome</keyword>
<dbReference type="EMBL" id="BNAG01000003">
    <property type="protein sequence ID" value="GHE66765.1"/>
    <property type="molecule type" value="Genomic_DNA"/>
</dbReference>
<dbReference type="EC" id="2.5.1.15" evidence="4"/>
<evidence type="ECO:0000256" key="7">
    <source>
        <dbReference type="ARBA" id="ARBA00022842"/>
    </source>
</evidence>
<protein>
    <recommendedName>
        <fullName evidence="4">dihydropteroate synthase</fullName>
        <ecNumber evidence="4">2.5.1.15</ecNumber>
    </recommendedName>
</protein>
<evidence type="ECO:0000256" key="5">
    <source>
        <dbReference type="ARBA" id="ARBA00022679"/>
    </source>
</evidence>
<dbReference type="NCBIfam" id="TIGR01496">
    <property type="entry name" value="DHPS"/>
    <property type="match status" value="1"/>
</dbReference>
<evidence type="ECO:0000256" key="6">
    <source>
        <dbReference type="ARBA" id="ARBA00022723"/>
    </source>
</evidence>
<dbReference type="InterPro" id="IPR000489">
    <property type="entry name" value="Pterin-binding_dom"/>
</dbReference>
<dbReference type="PROSITE" id="PS50972">
    <property type="entry name" value="PTERIN_BINDING"/>
    <property type="match status" value="1"/>
</dbReference>
<gene>
    <name evidence="10" type="primary">folP</name>
    <name evidence="10" type="ORF">GCM10011340_22740</name>
</gene>
<accession>A0ABQ3I9I4</accession>
<evidence type="ECO:0000256" key="2">
    <source>
        <dbReference type="ARBA" id="ARBA00001946"/>
    </source>
</evidence>
<dbReference type="InterPro" id="IPR045031">
    <property type="entry name" value="DHP_synth-like"/>
</dbReference>
<reference evidence="11" key="1">
    <citation type="journal article" date="2019" name="Int. J. Syst. Evol. Microbiol.">
        <title>The Global Catalogue of Microorganisms (GCM) 10K type strain sequencing project: providing services to taxonomists for standard genome sequencing and annotation.</title>
        <authorList>
            <consortium name="The Broad Institute Genomics Platform"/>
            <consortium name="The Broad Institute Genome Sequencing Center for Infectious Disease"/>
            <person name="Wu L."/>
            <person name="Ma J."/>
        </authorList>
    </citation>
    <scope>NUCLEOTIDE SEQUENCE [LARGE SCALE GENOMIC DNA]</scope>
    <source>
        <strain evidence="11">CGMCC 1.15111</strain>
    </source>
</reference>
<evidence type="ECO:0000313" key="11">
    <source>
        <dbReference type="Proteomes" id="UP000658258"/>
    </source>
</evidence>
<dbReference type="PANTHER" id="PTHR20941">
    <property type="entry name" value="FOLATE SYNTHESIS PROTEINS"/>
    <property type="match status" value="1"/>
</dbReference>
<dbReference type="CDD" id="cd00739">
    <property type="entry name" value="DHPS"/>
    <property type="match status" value="1"/>
</dbReference>
<comment type="catalytic activity">
    <reaction evidence="1">
        <text>(7,8-dihydropterin-6-yl)methyl diphosphate + 4-aminobenzoate = 7,8-dihydropteroate + diphosphate</text>
        <dbReference type="Rhea" id="RHEA:19949"/>
        <dbReference type="ChEBI" id="CHEBI:17836"/>
        <dbReference type="ChEBI" id="CHEBI:17839"/>
        <dbReference type="ChEBI" id="CHEBI:33019"/>
        <dbReference type="ChEBI" id="CHEBI:72950"/>
        <dbReference type="EC" id="2.5.1.15"/>
    </reaction>
</comment>
<keyword evidence="8" id="KW-0289">Folate biosynthesis</keyword>
<evidence type="ECO:0000259" key="9">
    <source>
        <dbReference type="PROSITE" id="PS50972"/>
    </source>
</evidence>
<dbReference type="Proteomes" id="UP000658258">
    <property type="component" value="Unassembled WGS sequence"/>
</dbReference>
<dbReference type="InterPro" id="IPR011005">
    <property type="entry name" value="Dihydropteroate_synth-like_sf"/>
</dbReference>
<dbReference type="InterPro" id="IPR006390">
    <property type="entry name" value="DHP_synth_dom"/>
</dbReference>
<dbReference type="PROSITE" id="PS00793">
    <property type="entry name" value="DHPS_2"/>
    <property type="match status" value="1"/>
</dbReference>
<feature type="domain" description="Pterin-binding" evidence="9">
    <location>
        <begin position="13"/>
        <end position="265"/>
    </location>
</feature>
<comment type="pathway">
    <text evidence="3">Cofactor biosynthesis; tetrahydrofolate biosynthesis; 7,8-dihydrofolate from 2-amino-4-hydroxy-6-hydroxymethyl-7,8-dihydropteridine diphosphate and 4-aminobenzoate: step 1/2.</text>
</comment>
<evidence type="ECO:0000313" key="10">
    <source>
        <dbReference type="EMBL" id="GHE66765.1"/>
    </source>
</evidence>
<dbReference type="Gene3D" id="3.20.20.20">
    <property type="entry name" value="Dihydropteroate synthase-like"/>
    <property type="match status" value="1"/>
</dbReference>
<dbReference type="PANTHER" id="PTHR20941:SF1">
    <property type="entry name" value="FOLIC ACID SYNTHESIS PROTEIN FOL1"/>
    <property type="match status" value="1"/>
</dbReference>
<name>A0ABQ3I9I4_9BACT</name>
<comment type="caution">
    <text evidence="10">The sequence shown here is derived from an EMBL/GenBank/DDBJ whole genome shotgun (WGS) entry which is preliminary data.</text>
</comment>
<evidence type="ECO:0000256" key="3">
    <source>
        <dbReference type="ARBA" id="ARBA00004763"/>
    </source>
</evidence>
<keyword evidence="5" id="KW-0808">Transferase</keyword>
<evidence type="ECO:0000256" key="8">
    <source>
        <dbReference type="ARBA" id="ARBA00022909"/>
    </source>
</evidence>
<evidence type="ECO:0000256" key="4">
    <source>
        <dbReference type="ARBA" id="ARBA00012458"/>
    </source>
</evidence>
<keyword evidence="7" id="KW-0460">Magnesium</keyword>
<sequence length="272" mass="29821">MNINGNLVSLEEPQVMGIINVTPDSFYSDSRVSQETAILKKAEQMLTEGALILDIGGYSTRPGAAEVLPQEEIKRVTTALNLIATKFPEALLSVDTFRSVVARQAVCAGAHIVNDVSGGSLDEDMWQEVANLKVPYILMHMRGTPQTMNSKNVYDNLLIDIGKELRIAVEQLQQLGVADIVVDPGFGFAKSMEQNYELLRNLGYLKRLGLPLLVGISRKSMIYKKLSISPEEALNGTTALHMAALQQGASILRVHDVKEAKQTIDLYKALNP</sequence>
<dbReference type="SUPFAM" id="SSF51717">
    <property type="entry name" value="Dihydropteroate synthetase-like"/>
    <property type="match status" value="1"/>
</dbReference>
<comment type="cofactor">
    <cofactor evidence="2">
        <name>Mg(2+)</name>
        <dbReference type="ChEBI" id="CHEBI:18420"/>
    </cofactor>
</comment>
<keyword evidence="6" id="KW-0479">Metal-binding</keyword>
<proteinExistence type="predicted"/>
<organism evidence="10 11">
    <name type="scientific">Roseivirga thermotolerans</name>
    <dbReference type="NCBI Taxonomy" id="1758176"/>
    <lineage>
        <taxon>Bacteria</taxon>
        <taxon>Pseudomonadati</taxon>
        <taxon>Bacteroidota</taxon>
        <taxon>Cytophagia</taxon>
        <taxon>Cytophagales</taxon>
        <taxon>Roseivirgaceae</taxon>
        <taxon>Roseivirga</taxon>
    </lineage>
</organism>
<evidence type="ECO:0000256" key="1">
    <source>
        <dbReference type="ARBA" id="ARBA00000012"/>
    </source>
</evidence>
<dbReference type="Pfam" id="PF00809">
    <property type="entry name" value="Pterin_bind"/>
    <property type="match status" value="1"/>
</dbReference>